<dbReference type="Pfam" id="PF00390">
    <property type="entry name" value="malic"/>
    <property type="match status" value="1"/>
</dbReference>
<evidence type="ECO:0000256" key="2">
    <source>
        <dbReference type="ARBA" id="ARBA00008785"/>
    </source>
</evidence>
<evidence type="ECO:0000256" key="5">
    <source>
        <dbReference type="ARBA" id="ARBA00023027"/>
    </source>
</evidence>
<reference evidence="10 11" key="1">
    <citation type="journal article" date="2014" name="Int. J. Syst. Evol. Microbiol.">
        <title>Methanobacterium paludis sp. nov. and a novel strain of Methanobacterium lacus isolated from northern peatlands.</title>
        <authorList>
            <person name="Cadillo-Quiroz H."/>
            <person name="Brauer S.L."/>
            <person name="Goodson N."/>
            <person name="Yavitt J.B."/>
            <person name="Zinder S.H."/>
        </authorList>
    </citation>
    <scope>NUCLEOTIDE SEQUENCE [LARGE SCALE GENOMIC DNA]</scope>
    <source>
        <strain evidence="11">DSM 25820 / JCM 18151 / SWAN1</strain>
    </source>
</reference>
<dbReference type="eggNOG" id="arCOG00853">
    <property type="taxonomic scope" value="Archaea"/>
</dbReference>
<dbReference type="FunFam" id="3.40.50.10380:FF:000001">
    <property type="entry name" value="NAD-dependent malic enzyme"/>
    <property type="match status" value="1"/>
</dbReference>
<dbReference type="RefSeq" id="WP_013826890.1">
    <property type="nucleotide sequence ID" value="NC_015574.1"/>
</dbReference>
<proteinExistence type="inferred from homology"/>
<dbReference type="STRING" id="868131.MSWAN_2389"/>
<sequence length="568" mass="63758">MEKEGTTYVETYLKGAQLLQSAHLNKGTAFSNEERKEFSLKGLLPPVVETIEDQLQRAYRQFSLQPDDLQRNIFLNNLYNTNETLFFKLISEHVDEMMPIIYTPTAGLAIQHYSNEFRNPRGIYISYQDQDNIDEILDNLSNDEIDLIVLTDSEQILGIGDQGANGIGISVAKIVIYTLCAGVNPRRMLPVMIDVGTNNTRLLNDPLYIGWRHPRISGRTYDRFVNKVVESIRRKFPDVFLQWEDFGKKKARCNLDEYQDKICTFNDDIQGTGAVTMAALLNASRLTETRLSDHKVVIFGAGTAGCGIADRICEWMVKDGLSQDEARSRFWLMDSEGLITDDRENLDYFKAHYARPQDETKNWDLKDNSICLLDVVRNVKPTILIGTSAVHGAFNEDVVRAMASAVERPVIFPISNPPSLAEADPEDVLKWTGGRALVAAGSPHDDVTVNGKKIFVAQCNNAFIFPGLGLGVICARAKRVTPAMIDATVMELGDAVKLHVDHGERLLPEVSKLQEVSKNIAVAVVKRAVHEGVARIDPEEDVEELVNRNMWKPVYIPYKEMKHSEASK</sequence>
<dbReference type="Pfam" id="PF03949">
    <property type="entry name" value="Malic_M"/>
    <property type="match status" value="1"/>
</dbReference>
<dbReference type="KEGG" id="mew:MSWAN_2389"/>
<dbReference type="InterPro" id="IPR036291">
    <property type="entry name" value="NAD(P)-bd_dom_sf"/>
</dbReference>
<dbReference type="InterPro" id="IPR015884">
    <property type="entry name" value="Malic_enzyme_CS"/>
</dbReference>
<dbReference type="GeneID" id="10669919"/>
<evidence type="ECO:0000256" key="6">
    <source>
        <dbReference type="ARBA" id="ARBA00023211"/>
    </source>
</evidence>
<dbReference type="GO" id="GO:0016829">
    <property type="term" value="F:lyase activity"/>
    <property type="evidence" value="ECO:0007669"/>
    <property type="project" value="UniProtKB-KW"/>
</dbReference>
<dbReference type="InterPro" id="IPR046346">
    <property type="entry name" value="Aminoacid_DH-like_N_sf"/>
</dbReference>
<dbReference type="InterPro" id="IPR037062">
    <property type="entry name" value="Malic_N_dom_sf"/>
</dbReference>
<dbReference type="PIRSF" id="PIRSF000106">
    <property type="entry name" value="ME"/>
    <property type="match status" value="1"/>
</dbReference>
<dbReference type="SUPFAM" id="SSF53223">
    <property type="entry name" value="Aminoacid dehydrogenase-like, N-terminal domain"/>
    <property type="match status" value="1"/>
</dbReference>
<feature type="domain" description="Malic enzyme NAD-binding" evidence="8">
    <location>
        <begin position="269"/>
        <end position="529"/>
    </location>
</feature>
<gene>
    <name evidence="10" type="ordered locus">MSWAN_2389</name>
</gene>
<dbReference type="NCBIfam" id="NF010052">
    <property type="entry name" value="PRK13529.1"/>
    <property type="match status" value="1"/>
</dbReference>
<dbReference type="InterPro" id="IPR001891">
    <property type="entry name" value="Malic_OxRdtase"/>
</dbReference>
<dbReference type="SUPFAM" id="SSF51735">
    <property type="entry name" value="NAD(P)-binding Rossmann-fold domains"/>
    <property type="match status" value="1"/>
</dbReference>
<protein>
    <submittedName>
        <fullName evidence="10">Malic protein NAD-binding protein</fullName>
    </submittedName>
</protein>
<keyword evidence="4" id="KW-0479">Metal-binding</keyword>
<evidence type="ECO:0000256" key="3">
    <source>
        <dbReference type="ARBA" id="ARBA00011738"/>
    </source>
</evidence>
<dbReference type="SMART" id="SM01274">
    <property type="entry name" value="malic"/>
    <property type="match status" value="1"/>
</dbReference>
<dbReference type="CDD" id="cd05312">
    <property type="entry name" value="NAD_bind_1_malic_enz"/>
    <property type="match status" value="1"/>
</dbReference>
<dbReference type="FunFam" id="3.40.50.720:FF:000182">
    <property type="entry name" value="NAD-dependent malic enzyme"/>
    <property type="match status" value="1"/>
</dbReference>
<dbReference type="HOGENOM" id="CLU_011405_5_2_2"/>
<evidence type="ECO:0000313" key="10">
    <source>
        <dbReference type="EMBL" id="AEG19391.1"/>
    </source>
</evidence>
<feature type="domain" description="Malic enzyme N-terminal" evidence="9">
    <location>
        <begin position="79"/>
        <end position="259"/>
    </location>
</feature>
<accession>F6D6F8</accession>
<dbReference type="GO" id="GO:0006108">
    <property type="term" value="P:malate metabolic process"/>
    <property type="evidence" value="ECO:0007669"/>
    <property type="project" value="TreeGrafter"/>
</dbReference>
<evidence type="ECO:0000256" key="4">
    <source>
        <dbReference type="ARBA" id="ARBA00022723"/>
    </source>
</evidence>
<comment type="similarity">
    <text evidence="2">Belongs to the malic enzymes family.</text>
</comment>
<evidence type="ECO:0000313" key="11">
    <source>
        <dbReference type="Proteomes" id="UP000009231"/>
    </source>
</evidence>
<evidence type="ECO:0000259" key="8">
    <source>
        <dbReference type="SMART" id="SM00919"/>
    </source>
</evidence>
<comment type="cofactor">
    <cofactor evidence="1">
        <name>Mn(2+)</name>
        <dbReference type="ChEBI" id="CHEBI:29035"/>
    </cofactor>
</comment>
<organism evidence="10 11">
    <name type="scientific">Methanobacterium paludis (strain DSM 25820 / JCM 18151 / SWAN1)</name>
    <dbReference type="NCBI Taxonomy" id="868131"/>
    <lineage>
        <taxon>Archaea</taxon>
        <taxon>Methanobacteriati</taxon>
        <taxon>Methanobacteriota</taxon>
        <taxon>Methanomada group</taxon>
        <taxon>Methanobacteria</taxon>
        <taxon>Methanobacteriales</taxon>
        <taxon>Methanobacteriaceae</taxon>
        <taxon>Methanobacterium</taxon>
    </lineage>
</organism>
<dbReference type="GO" id="GO:0005829">
    <property type="term" value="C:cytosol"/>
    <property type="evidence" value="ECO:0007669"/>
    <property type="project" value="TreeGrafter"/>
</dbReference>
<dbReference type="InterPro" id="IPR012301">
    <property type="entry name" value="Malic_N_dom"/>
</dbReference>
<evidence type="ECO:0000256" key="7">
    <source>
        <dbReference type="ARBA" id="ARBA00023239"/>
    </source>
</evidence>
<keyword evidence="5" id="KW-0520">NAD</keyword>
<dbReference type="GO" id="GO:0016616">
    <property type="term" value="F:oxidoreductase activity, acting on the CH-OH group of donors, NAD or NADP as acceptor"/>
    <property type="evidence" value="ECO:0007669"/>
    <property type="project" value="InterPro"/>
</dbReference>
<dbReference type="EMBL" id="CP002772">
    <property type="protein sequence ID" value="AEG19391.1"/>
    <property type="molecule type" value="Genomic_DNA"/>
</dbReference>
<dbReference type="Gene3D" id="3.40.50.10380">
    <property type="entry name" value="Malic enzyme, N-terminal domain"/>
    <property type="match status" value="1"/>
</dbReference>
<dbReference type="GO" id="GO:0004470">
    <property type="term" value="F:malic enzyme activity"/>
    <property type="evidence" value="ECO:0007669"/>
    <property type="project" value="InterPro"/>
</dbReference>
<dbReference type="PANTHER" id="PTHR23406:SF34">
    <property type="entry name" value="NAD-DEPENDENT MALIC ENZYME, MITOCHONDRIAL"/>
    <property type="match status" value="1"/>
</dbReference>
<dbReference type="PRINTS" id="PR00072">
    <property type="entry name" value="MALOXRDTASE"/>
</dbReference>
<keyword evidence="11" id="KW-1185">Reference proteome</keyword>
<evidence type="ECO:0000259" key="9">
    <source>
        <dbReference type="SMART" id="SM01274"/>
    </source>
</evidence>
<dbReference type="PROSITE" id="PS00331">
    <property type="entry name" value="MALIC_ENZYMES"/>
    <property type="match status" value="1"/>
</dbReference>
<dbReference type="Proteomes" id="UP000009231">
    <property type="component" value="Chromosome"/>
</dbReference>
<dbReference type="SMART" id="SM00919">
    <property type="entry name" value="Malic_M"/>
    <property type="match status" value="1"/>
</dbReference>
<dbReference type="GO" id="GO:0046872">
    <property type="term" value="F:metal ion binding"/>
    <property type="evidence" value="ECO:0007669"/>
    <property type="project" value="UniProtKB-KW"/>
</dbReference>
<comment type="subunit">
    <text evidence="3">Homodimer.</text>
</comment>
<dbReference type="Gene3D" id="3.40.50.720">
    <property type="entry name" value="NAD(P)-binding Rossmann-like Domain"/>
    <property type="match status" value="1"/>
</dbReference>
<keyword evidence="6" id="KW-0464">Manganese</keyword>
<dbReference type="PANTHER" id="PTHR23406">
    <property type="entry name" value="MALIC ENZYME-RELATED"/>
    <property type="match status" value="1"/>
</dbReference>
<dbReference type="InterPro" id="IPR012302">
    <property type="entry name" value="Malic_NAD-bd"/>
</dbReference>
<dbReference type="AlphaFoldDB" id="F6D6F8"/>
<dbReference type="GO" id="GO:0051287">
    <property type="term" value="F:NAD binding"/>
    <property type="evidence" value="ECO:0007669"/>
    <property type="project" value="InterPro"/>
</dbReference>
<keyword evidence="7" id="KW-0456">Lyase</keyword>
<name>F6D6F8_METPW</name>
<evidence type="ECO:0000256" key="1">
    <source>
        <dbReference type="ARBA" id="ARBA00001936"/>
    </source>
</evidence>